<accession>A0AAV7PE89</accession>
<dbReference type="Proteomes" id="UP001066276">
    <property type="component" value="Chromosome 7"/>
</dbReference>
<evidence type="ECO:0000256" key="1">
    <source>
        <dbReference type="SAM" id="MobiDB-lite"/>
    </source>
</evidence>
<proteinExistence type="predicted"/>
<feature type="compositionally biased region" description="Basic and acidic residues" evidence="1">
    <location>
        <begin position="74"/>
        <end position="85"/>
    </location>
</feature>
<sequence>MWRAGERPPPRDMTDRAEAWAARSAQHPRWAEAWCRPVGPRRSAWPTVDPAGRHPIGGSDCRGPGAGSSLGPWRGEEECRARDPWLQEVGSSGADLEEAADPGGSPAEKGLAKGTWRVPRLKHKVSRSAAGA</sequence>
<evidence type="ECO:0000313" key="3">
    <source>
        <dbReference type="Proteomes" id="UP001066276"/>
    </source>
</evidence>
<gene>
    <name evidence="2" type="ORF">NDU88_003827</name>
</gene>
<organism evidence="2 3">
    <name type="scientific">Pleurodeles waltl</name>
    <name type="common">Iberian ribbed newt</name>
    <dbReference type="NCBI Taxonomy" id="8319"/>
    <lineage>
        <taxon>Eukaryota</taxon>
        <taxon>Metazoa</taxon>
        <taxon>Chordata</taxon>
        <taxon>Craniata</taxon>
        <taxon>Vertebrata</taxon>
        <taxon>Euteleostomi</taxon>
        <taxon>Amphibia</taxon>
        <taxon>Batrachia</taxon>
        <taxon>Caudata</taxon>
        <taxon>Salamandroidea</taxon>
        <taxon>Salamandridae</taxon>
        <taxon>Pleurodelinae</taxon>
        <taxon>Pleurodeles</taxon>
    </lineage>
</organism>
<feature type="compositionally biased region" description="Basic and acidic residues" evidence="1">
    <location>
        <begin position="1"/>
        <end position="18"/>
    </location>
</feature>
<feature type="region of interest" description="Disordered" evidence="1">
    <location>
        <begin position="45"/>
        <end position="132"/>
    </location>
</feature>
<comment type="caution">
    <text evidence="2">The sequence shown here is derived from an EMBL/GenBank/DDBJ whole genome shotgun (WGS) entry which is preliminary data.</text>
</comment>
<dbReference type="EMBL" id="JANPWB010000011">
    <property type="protein sequence ID" value="KAJ1125395.1"/>
    <property type="molecule type" value="Genomic_DNA"/>
</dbReference>
<name>A0AAV7PE89_PLEWA</name>
<protein>
    <submittedName>
        <fullName evidence="2">Uncharacterized protein</fullName>
    </submittedName>
</protein>
<evidence type="ECO:0000313" key="2">
    <source>
        <dbReference type="EMBL" id="KAJ1125395.1"/>
    </source>
</evidence>
<feature type="region of interest" description="Disordered" evidence="1">
    <location>
        <begin position="1"/>
        <end position="27"/>
    </location>
</feature>
<reference evidence="2" key="1">
    <citation type="journal article" date="2022" name="bioRxiv">
        <title>Sequencing and chromosome-scale assembly of the giantPleurodeles waltlgenome.</title>
        <authorList>
            <person name="Brown T."/>
            <person name="Elewa A."/>
            <person name="Iarovenko S."/>
            <person name="Subramanian E."/>
            <person name="Araus A.J."/>
            <person name="Petzold A."/>
            <person name="Susuki M."/>
            <person name="Suzuki K.-i.T."/>
            <person name="Hayashi T."/>
            <person name="Toyoda A."/>
            <person name="Oliveira C."/>
            <person name="Osipova E."/>
            <person name="Leigh N.D."/>
            <person name="Simon A."/>
            <person name="Yun M.H."/>
        </authorList>
    </citation>
    <scope>NUCLEOTIDE SEQUENCE</scope>
    <source>
        <strain evidence="2">20211129_DDA</strain>
        <tissue evidence="2">Liver</tissue>
    </source>
</reference>
<keyword evidence="3" id="KW-1185">Reference proteome</keyword>
<dbReference type="AlphaFoldDB" id="A0AAV7PE89"/>